<evidence type="ECO:0000313" key="12">
    <source>
        <dbReference type="Proteomes" id="UP000694393"/>
    </source>
</evidence>
<accession>A0A8C8S5G0</accession>
<dbReference type="InterPro" id="IPR030457">
    <property type="entry name" value="ELO_CS"/>
</dbReference>
<dbReference type="Ensembl" id="ENSPCET00000014752.1">
    <property type="protein sequence ID" value="ENSPCEP00000014230.1"/>
    <property type="gene ID" value="ENSPCEG00000010994.1"/>
</dbReference>
<dbReference type="AlphaFoldDB" id="A0A8C8S5G0"/>
<dbReference type="GO" id="GO:0005789">
    <property type="term" value="C:endoplasmic reticulum membrane"/>
    <property type="evidence" value="ECO:0007669"/>
    <property type="project" value="TreeGrafter"/>
</dbReference>
<evidence type="ECO:0000256" key="1">
    <source>
        <dbReference type="ARBA" id="ARBA00004141"/>
    </source>
</evidence>
<dbReference type="PROSITE" id="PS01188">
    <property type="entry name" value="ELO"/>
    <property type="match status" value="1"/>
</dbReference>
<keyword evidence="9 10" id="KW-0275">Fatty acid biosynthesis</keyword>
<dbReference type="PANTHER" id="PTHR11157">
    <property type="entry name" value="FATTY ACID ACYL TRANSFERASE-RELATED"/>
    <property type="match status" value="1"/>
</dbReference>
<dbReference type="Proteomes" id="UP000694393">
    <property type="component" value="Unplaced"/>
</dbReference>
<evidence type="ECO:0000256" key="8">
    <source>
        <dbReference type="ARBA" id="ARBA00023136"/>
    </source>
</evidence>
<reference evidence="11" key="1">
    <citation type="submission" date="2025-08" db="UniProtKB">
        <authorList>
            <consortium name="Ensembl"/>
        </authorList>
    </citation>
    <scope>IDENTIFICATION</scope>
</reference>
<feature type="transmembrane region" description="Helical" evidence="10">
    <location>
        <begin position="181"/>
        <end position="202"/>
    </location>
</feature>
<dbReference type="GO" id="GO:0030148">
    <property type="term" value="P:sphingolipid biosynthetic process"/>
    <property type="evidence" value="ECO:0007669"/>
    <property type="project" value="TreeGrafter"/>
</dbReference>
<evidence type="ECO:0000256" key="3">
    <source>
        <dbReference type="ARBA" id="ARBA00022679"/>
    </source>
</evidence>
<dbReference type="PANTHER" id="PTHR11157:SF126">
    <property type="entry name" value="ELONGATION OF VERY LONG CHAIN FATTY ACIDS PROTEIN"/>
    <property type="match status" value="1"/>
</dbReference>
<keyword evidence="5 10" id="KW-0276">Fatty acid metabolism</keyword>
<name>A0A8C8S5G0_9SAUR</name>
<feature type="transmembrane region" description="Helical" evidence="10">
    <location>
        <begin position="139"/>
        <end position="160"/>
    </location>
</feature>
<sequence length="277" mass="31568">QENLTESWFLVYSPFPVTLVFTLYLFIVALGPHLMRKWEPLRLKGLLTAYNLALVALSAYMFYEVRKKDRLHLSTHLGGGGECAMARVCWWFFFSKVIELLDTVFFILRKKTEQVTFLHVYHHGTMLFNWWAGVKYVPGGQAFFIGMLNSFVHIFMYSYYGLASLGPQMQRYLWWKRYLTILQLASLFLLCKVAVHCPIVHIPLSPSGVIKMWLGFGVGFSLFFWGGGGFCLFFGGVFGGGCLFFNVISGICGSSGCPITVKIRSAFVLVPKYGFRQ</sequence>
<keyword evidence="8 10" id="KW-0472">Membrane</keyword>
<dbReference type="EC" id="2.3.1.199" evidence="10"/>
<dbReference type="GO" id="GO:0019367">
    <property type="term" value="P:fatty acid elongation, saturated fatty acid"/>
    <property type="evidence" value="ECO:0007669"/>
    <property type="project" value="TreeGrafter"/>
</dbReference>
<comment type="subcellular location">
    <subcellularLocation>
        <location evidence="1">Membrane</location>
        <topology evidence="1">Multi-pass membrane protein</topology>
    </subcellularLocation>
</comment>
<proteinExistence type="inferred from homology"/>
<evidence type="ECO:0000256" key="4">
    <source>
        <dbReference type="ARBA" id="ARBA00022692"/>
    </source>
</evidence>
<dbReference type="Pfam" id="PF01151">
    <property type="entry name" value="ELO"/>
    <property type="match status" value="1"/>
</dbReference>
<feature type="transmembrane region" description="Helical" evidence="10">
    <location>
        <begin position="222"/>
        <end position="245"/>
    </location>
</feature>
<evidence type="ECO:0000313" key="11">
    <source>
        <dbReference type="Ensembl" id="ENSPCEP00000014230.1"/>
    </source>
</evidence>
<feature type="transmembrane region" description="Helical" evidence="10">
    <location>
        <begin position="43"/>
        <end position="63"/>
    </location>
</feature>
<evidence type="ECO:0000256" key="9">
    <source>
        <dbReference type="ARBA" id="ARBA00023160"/>
    </source>
</evidence>
<feature type="transmembrane region" description="Helical" evidence="10">
    <location>
        <begin position="12"/>
        <end position="31"/>
    </location>
</feature>
<keyword evidence="4 10" id="KW-0812">Transmembrane</keyword>
<evidence type="ECO:0000256" key="7">
    <source>
        <dbReference type="ARBA" id="ARBA00023098"/>
    </source>
</evidence>
<comment type="catalytic activity">
    <reaction evidence="10">
        <text>a very-long-chain acyl-CoA + malonyl-CoA + H(+) = a very-long-chain 3-oxoacyl-CoA + CO2 + CoA</text>
        <dbReference type="Rhea" id="RHEA:32727"/>
        <dbReference type="ChEBI" id="CHEBI:15378"/>
        <dbReference type="ChEBI" id="CHEBI:16526"/>
        <dbReference type="ChEBI" id="CHEBI:57287"/>
        <dbReference type="ChEBI" id="CHEBI:57384"/>
        <dbReference type="ChEBI" id="CHEBI:90725"/>
        <dbReference type="ChEBI" id="CHEBI:90736"/>
        <dbReference type="EC" id="2.3.1.199"/>
    </reaction>
</comment>
<dbReference type="GO" id="GO:0034626">
    <property type="term" value="P:fatty acid elongation, polyunsaturated fatty acid"/>
    <property type="evidence" value="ECO:0007669"/>
    <property type="project" value="TreeGrafter"/>
</dbReference>
<evidence type="ECO:0000256" key="5">
    <source>
        <dbReference type="ARBA" id="ARBA00022832"/>
    </source>
</evidence>
<evidence type="ECO:0000256" key="6">
    <source>
        <dbReference type="ARBA" id="ARBA00022989"/>
    </source>
</evidence>
<comment type="similarity">
    <text evidence="10">Belongs to the ELO family.</text>
</comment>
<keyword evidence="3 10" id="KW-0808">Transferase</keyword>
<keyword evidence="7 10" id="KW-0443">Lipid metabolism</keyword>
<keyword evidence="6 10" id="KW-1133">Transmembrane helix</keyword>
<dbReference type="InterPro" id="IPR002076">
    <property type="entry name" value="ELO_fam"/>
</dbReference>
<dbReference type="GO" id="GO:0042761">
    <property type="term" value="P:very long-chain fatty acid biosynthetic process"/>
    <property type="evidence" value="ECO:0007669"/>
    <property type="project" value="TreeGrafter"/>
</dbReference>
<feature type="transmembrane region" description="Helical" evidence="10">
    <location>
        <begin position="115"/>
        <end position="133"/>
    </location>
</feature>
<protein>
    <recommendedName>
        <fullName evidence="10">Elongation of very long chain fatty acids protein</fullName>
        <ecNumber evidence="10">2.3.1.199</ecNumber>
    </recommendedName>
    <alternativeName>
        <fullName evidence="10">Very-long-chain 3-oxoacyl-CoA synthase</fullName>
    </alternativeName>
</protein>
<keyword evidence="2 10" id="KW-0444">Lipid biosynthesis</keyword>
<evidence type="ECO:0000256" key="10">
    <source>
        <dbReference type="RuleBase" id="RU361115"/>
    </source>
</evidence>
<keyword evidence="12" id="KW-1185">Reference proteome</keyword>
<dbReference type="GO" id="GO:0009922">
    <property type="term" value="F:fatty acid elongase activity"/>
    <property type="evidence" value="ECO:0007669"/>
    <property type="project" value="UniProtKB-EC"/>
</dbReference>
<dbReference type="GO" id="GO:0034625">
    <property type="term" value="P:fatty acid elongation, monounsaturated fatty acid"/>
    <property type="evidence" value="ECO:0007669"/>
    <property type="project" value="TreeGrafter"/>
</dbReference>
<evidence type="ECO:0000256" key="2">
    <source>
        <dbReference type="ARBA" id="ARBA00022516"/>
    </source>
</evidence>
<reference evidence="11" key="2">
    <citation type="submission" date="2025-09" db="UniProtKB">
        <authorList>
            <consortium name="Ensembl"/>
        </authorList>
    </citation>
    <scope>IDENTIFICATION</scope>
</reference>
<organism evidence="11 12">
    <name type="scientific">Pelusios castaneus</name>
    <name type="common">West African mud turtle</name>
    <dbReference type="NCBI Taxonomy" id="367368"/>
    <lineage>
        <taxon>Eukaryota</taxon>
        <taxon>Metazoa</taxon>
        <taxon>Chordata</taxon>
        <taxon>Craniata</taxon>
        <taxon>Vertebrata</taxon>
        <taxon>Euteleostomi</taxon>
        <taxon>Archelosauria</taxon>
        <taxon>Testudinata</taxon>
        <taxon>Testudines</taxon>
        <taxon>Pleurodira</taxon>
        <taxon>Pelomedusidae</taxon>
        <taxon>Pelusios</taxon>
    </lineage>
</organism>